<reference evidence="3" key="1">
    <citation type="journal article" date="2014" name="Genome Biol. Evol.">
        <title>Comparative genomic analysis of malaria mosquito vector-associated novel pathogen Elizabethkingia anophelis.</title>
        <authorList>
            <person name="Teo J."/>
            <person name="Tan S.Y."/>
            <person name="Liu Y."/>
            <person name="Tay M."/>
            <person name="Ding Y."/>
            <person name="Li Y."/>
            <person name="Kjelleberg S."/>
            <person name="Givskov M."/>
            <person name="Lin R.T."/>
            <person name="Yang L."/>
        </authorList>
    </citation>
    <scope>NUCLEOTIDE SEQUENCE</scope>
</reference>
<organism evidence="3">
    <name type="scientific">Elizabethkingia anophelis</name>
    <dbReference type="NCBI Taxonomy" id="1117645"/>
    <lineage>
        <taxon>Bacteria</taxon>
        <taxon>Pseudomonadati</taxon>
        <taxon>Bacteroidota</taxon>
        <taxon>Flavobacteriia</taxon>
        <taxon>Flavobacteriales</taxon>
        <taxon>Weeksellaceae</taxon>
        <taxon>Elizabethkingia</taxon>
    </lineage>
</organism>
<protein>
    <recommendedName>
        <fullName evidence="1">DUF5648 domain-containing protein</fullName>
    </recommendedName>
</protein>
<accession>A0A455ZDM3</accession>
<reference evidence="3" key="5">
    <citation type="journal article" date="2017" name="Genome Announc.">
        <title>Complete Circularized Genome Sequences of Four Strains of Elizabethkingia anophelis, Including Two Novel Strains Isolated from Wild-Caught Anopheles sinensis.</title>
        <authorList>
            <person name="Pei D."/>
            <person name="Nicholson A.C."/>
            <person name="Jiang J."/>
            <person name="Chen H."/>
            <person name="Whitney A.M."/>
            <person name="Villarma A."/>
            <person name="Bell M."/>
            <person name="Humrighouse B."/>
            <person name="Rowe L.A."/>
            <person name="Sheth M."/>
            <person name="Batra D."/>
            <person name="Juieng P."/>
            <person name="Loparev V.N."/>
            <person name="McQuiston J.R."/>
            <person name="Lan Y."/>
            <person name="Ma Y."/>
            <person name="Xu J."/>
        </authorList>
    </citation>
    <scope>NUCLEOTIDE SEQUENCE</scope>
</reference>
<reference evidence="3" key="2">
    <citation type="journal article" date="2014" name="PLoS ONE">
        <title>Insights from the genome annotation of Elizabethkingia anophelis from the malaria vector Anopheles gambiae.</title>
        <authorList>
            <person name="Kukutla P."/>
            <person name="Lindberg B.G."/>
            <person name="Pei D."/>
            <person name="Rayl M."/>
            <person name="Yu W."/>
            <person name="Steritz M."/>
            <person name="Faye I."/>
            <person name="Xu J."/>
        </authorList>
    </citation>
    <scope>NUCLEOTIDE SEQUENCE</scope>
</reference>
<gene>
    <name evidence="2" type="primary">ICEEaII(1)_0422_27384_28394</name>
</gene>
<reference evidence="3" key="7">
    <citation type="journal article" date="2017" name="Sci. Rep.">
        <title>Genomic features, phylogenetic relationships, and comparative genomics of Elizabethkingia anophelis strain EM361-97 isolated in Taiwan.</title>
        <authorList>
            <person name="Lin J.N."/>
            <person name="Lai C.H."/>
            <person name="Yang C.H."/>
            <person name="Huang Y.H."/>
            <person name="Lin H.H."/>
        </authorList>
    </citation>
    <scope>NUCLEOTIDE SEQUENCE</scope>
</reference>
<dbReference type="EMBL" id="BK010595">
    <property type="protein sequence ID" value="DAC74881.1"/>
    <property type="molecule type" value="Genomic_DNA"/>
</dbReference>
<sequence>MRKNYFIGLCSILLASCSTSNDDLQNFDAKSIPLAQGFQNTPTIQEPLPRVYAIIQTPNAIYGFYSDHTNKHLYSPYKRTDMLPHTQPGAYYYEFDRFLGCAAGTGPEITGWFNENTEDYVLTTNPAEFNGQSGWRKNDNIGNSFNANEPGSYPVYRYFRNSTKSHFYTRDKDELGDGKYGFEYEGVAFYLKESAPKDYRIHDGTFYQDNNTQNLYIVYEGQLRLIETIDAAKRIFNFEVGRGGSTKAHLINKVDISNVLGTRGPAISANSVLYEDVDTGIRYFDDRAYNRGNLRKIQSELVFKVYNFNEKSLIKTRGVGGGPRGLQTSEIIITKD</sequence>
<dbReference type="InterPro" id="IPR043708">
    <property type="entry name" value="DUF5648"/>
</dbReference>
<evidence type="ECO:0000259" key="1">
    <source>
        <dbReference type="Pfam" id="PF18885"/>
    </source>
</evidence>
<reference evidence="3" key="6">
    <citation type="journal article" date="2017" name="Nat. Commun.">
        <title>Evolutionary dynamics and genomic features of the Elizabethkingia anophelis 2015 to 2016 Wisconsin outbreak strain.</title>
        <authorList>
            <person name="Perrin A."/>
            <person name="Larsonneur E."/>
            <person name="Nicholson A.C."/>
            <person name="Edwards D.J."/>
            <person name="Gundlach K.M."/>
            <person name="Whitney A.M."/>
            <person name="Gulvik C.A."/>
            <person name="Bell M.E."/>
            <person name="Rendueles O."/>
            <person name="Cury J."/>
            <person name="Hugon P."/>
            <person name="Clermont D."/>
            <person name="Enouf V."/>
            <person name="Loparev V."/>
            <person name="Juieng P."/>
            <person name="Monson T."/>
            <person name="Warshauer D."/>
            <person name="Elbadawi L.I."/>
            <person name="Walters M.S."/>
            <person name="Crist M.B."/>
            <person name="Noble-Wang J."/>
            <person name="Borlaug G."/>
            <person name="Rocha E.P.C."/>
            <person name="Criscuolo A."/>
            <person name="Touchon M."/>
            <person name="Davis J.P."/>
            <person name="Holt K.E."/>
            <person name="McQuiston J.R."/>
            <person name="Brisse S."/>
        </authorList>
    </citation>
    <scope>NUCLEOTIDE SEQUENCE</scope>
</reference>
<evidence type="ECO:0000313" key="2">
    <source>
        <dbReference type="EMBL" id="DAC74881.1"/>
    </source>
</evidence>
<dbReference type="Pfam" id="PF18885">
    <property type="entry name" value="DUF5648"/>
    <property type="match status" value="1"/>
</dbReference>
<reference evidence="3" key="8">
    <citation type="journal article" date="2018" name="J. ISSAAS">
        <title>In Silico Identification of Three Types of Integrative and Conjugative Elements (ICEs) in Elizabethkingia anophelis Strains Isolated from Around the World.</title>
        <authorList>
            <person name="Xu J."/>
            <person name="Pei D."/>
            <person name="Nicholson A."/>
            <person name="Lan Y."/>
            <person name="Xia Q."/>
        </authorList>
    </citation>
    <scope>NUCLEOTIDE SEQUENCE</scope>
</reference>
<evidence type="ECO:0000313" key="3">
    <source>
        <dbReference type="EMBL" id="DAC74937.1"/>
    </source>
</evidence>
<dbReference type="PROSITE" id="PS51257">
    <property type="entry name" value="PROKAR_LIPOPROTEIN"/>
    <property type="match status" value="1"/>
</dbReference>
<proteinExistence type="predicted"/>
<dbReference type="AlphaFoldDB" id="A0A455ZDM3"/>
<reference evidence="3" key="3">
    <citation type="journal article" date="2016" name="Genome Announc.">
        <title>Complete Genome Sequences of Four Strains from the 2015-2016 Elizabethkingia anophelis Outbreak.</title>
        <authorList>
            <person name="Nicholson A.C."/>
            <person name="Whitney A.M."/>
            <person name="Emery B.D."/>
            <person name="Bell M.E."/>
            <person name="Gartin J.T."/>
            <person name="Humrighouse B.W."/>
            <person name="Loparev V.N."/>
            <person name="Batra D."/>
            <person name="Sheth M."/>
            <person name="Rowe L.A."/>
            <person name="Juieng P."/>
            <person name="Knipe K."/>
            <person name="Gulvik C."/>
            <person name="McQuiston J.R."/>
        </authorList>
    </citation>
    <scope>NUCLEOTIDE SEQUENCE</scope>
</reference>
<dbReference type="RefSeq" id="WP_059330543.1">
    <property type="nucleotide sequence ID" value="NZ_CP016370.1"/>
</dbReference>
<name>A0A455ZDM3_9FLAO</name>
<dbReference type="EMBL" id="BK010596">
    <property type="protein sequence ID" value="DAC74937.1"/>
    <property type="molecule type" value="Genomic_DNA"/>
</dbReference>
<reference evidence="3" key="4">
    <citation type="journal article" date="2016" name="Sci. Rep.">
        <title>Genomic epidemiology and global diversity of the emerging bacterial pathogen Elizabethkingia anophelis.</title>
        <authorList>
            <person name="Breurec S."/>
            <person name="Criscuolo A."/>
            <person name="Diancourt L."/>
            <person name="Rendueles O."/>
            <person name="Vandenbogaert M."/>
            <person name="Passet V."/>
            <person name="Caro V."/>
            <person name="Rocha E.P."/>
            <person name="Touchon M."/>
            <person name="Brisse S."/>
        </authorList>
    </citation>
    <scope>NUCLEOTIDE SEQUENCE</scope>
</reference>
<feature type="domain" description="DUF5648" evidence="1">
    <location>
        <begin position="61"/>
        <end position="191"/>
    </location>
</feature>